<keyword evidence="2" id="KW-1185">Reference proteome</keyword>
<sequence length="381" mass="42991">MLEIQNCGPAWLRQLLKANFYLVCQIHKDYKYNRCNRFCINCTGNPFCEYCLDDHKNHQIIQHEVISHGFARQTFAVGTELSAGKMDDSLQVDESSTPDRKLKVRRLDKLVAKSSVVSASVTKQVTSSICLATASVFNHANSRKRKGIPQRAPLMVLYNLDELVCSFVHKILAVIESLLIHEDYYARIEVRKIISNLSKAASLATMIAKMRLNIDNIDEYVRNTTARAFSVVAYALEIPALLPFLKVVCQNKKSWQARHTSIKIIQNYRGLVETTVEIANKVGVADIIGRIVEDLKDDSEPYKRTVMETIEKVVANLGASDIDARLVELLIDGILYAFQEHTNDDANVMLNGFDAVVNALAQRVKPYLAQIHGTIEWHLNN</sequence>
<organism evidence="1 2">
    <name type="scientific">Rhododendron molle</name>
    <name type="common">Chinese azalea</name>
    <name type="synonym">Azalea mollis</name>
    <dbReference type="NCBI Taxonomy" id="49168"/>
    <lineage>
        <taxon>Eukaryota</taxon>
        <taxon>Viridiplantae</taxon>
        <taxon>Streptophyta</taxon>
        <taxon>Embryophyta</taxon>
        <taxon>Tracheophyta</taxon>
        <taxon>Spermatophyta</taxon>
        <taxon>Magnoliopsida</taxon>
        <taxon>eudicotyledons</taxon>
        <taxon>Gunneridae</taxon>
        <taxon>Pentapetalae</taxon>
        <taxon>asterids</taxon>
        <taxon>Ericales</taxon>
        <taxon>Ericaceae</taxon>
        <taxon>Ericoideae</taxon>
        <taxon>Rhodoreae</taxon>
        <taxon>Rhododendron</taxon>
    </lineage>
</organism>
<evidence type="ECO:0000313" key="2">
    <source>
        <dbReference type="Proteomes" id="UP001062846"/>
    </source>
</evidence>
<dbReference type="EMBL" id="CM046397">
    <property type="protein sequence ID" value="KAI8534207.1"/>
    <property type="molecule type" value="Genomic_DNA"/>
</dbReference>
<name>A0ACC0M0Z1_RHOML</name>
<dbReference type="Proteomes" id="UP001062846">
    <property type="component" value="Chromosome 10"/>
</dbReference>
<reference evidence="1" key="1">
    <citation type="submission" date="2022-02" db="EMBL/GenBank/DDBJ databases">
        <title>Plant Genome Project.</title>
        <authorList>
            <person name="Zhang R.-G."/>
        </authorList>
    </citation>
    <scope>NUCLEOTIDE SEQUENCE</scope>
    <source>
        <strain evidence="1">AT1</strain>
    </source>
</reference>
<gene>
    <name evidence="1" type="ORF">RHMOL_Rhmol10G0071200</name>
</gene>
<comment type="caution">
    <text evidence="1">The sequence shown here is derived from an EMBL/GenBank/DDBJ whole genome shotgun (WGS) entry which is preliminary data.</text>
</comment>
<evidence type="ECO:0000313" key="1">
    <source>
        <dbReference type="EMBL" id="KAI8534207.1"/>
    </source>
</evidence>
<protein>
    <submittedName>
        <fullName evidence="1">Uncharacterized protein</fullName>
    </submittedName>
</protein>
<accession>A0ACC0M0Z1</accession>
<proteinExistence type="predicted"/>